<dbReference type="InterPro" id="IPR045170">
    <property type="entry name" value="MTOX"/>
</dbReference>
<dbReference type="Gene3D" id="3.50.50.60">
    <property type="entry name" value="FAD/NAD(P)-binding domain"/>
    <property type="match status" value="1"/>
</dbReference>
<keyword evidence="5" id="KW-0560">Oxidoreductase</keyword>
<gene>
    <name evidence="7" type="ORF">JTE90_000442</name>
</gene>
<comment type="similarity">
    <text evidence="2">Belongs to the MSOX/MTOX family.</text>
</comment>
<reference evidence="7 8" key="1">
    <citation type="journal article" date="2022" name="Nat. Ecol. Evol.">
        <title>A masculinizing supergene underlies an exaggerated male reproductive morph in a spider.</title>
        <authorList>
            <person name="Hendrickx F."/>
            <person name="De Corte Z."/>
            <person name="Sonet G."/>
            <person name="Van Belleghem S.M."/>
            <person name="Kostlbacher S."/>
            <person name="Vangestel C."/>
        </authorList>
    </citation>
    <scope>NUCLEOTIDE SEQUENCE [LARGE SCALE GENOMIC DNA]</scope>
    <source>
        <strain evidence="7">W744_W776</strain>
    </source>
</reference>
<keyword evidence="8" id="KW-1185">Reference proteome</keyword>
<evidence type="ECO:0000256" key="4">
    <source>
        <dbReference type="ARBA" id="ARBA00022827"/>
    </source>
</evidence>
<evidence type="ECO:0000256" key="2">
    <source>
        <dbReference type="ARBA" id="ARBA00010989"/>
    </source>
</evidence>
<dbReference type="PANTHER" id="PTHR10961:SF10">
    <property type="entry name" value="FAD DEPENDENT OXIDOREDUCTASE DOMAIN-CONTAINING PROTEIN"/>
    <property type="match status" value="1"/>
</dbReference>
<dbReference type="Proteomes" id="UP000827092">
    <property type="component" value="Unassembled WGS sequence"/>
</dbReference>
<dbReference type="GO" id="GO:0008115">
    <property type="term" value="F:sarcosine oxidase activity"/>
    <property type="evidence" value="ECO:0007669"/>
    <property type="project" value="TreeGrafter"/>
</dbReference>
<dbReference type="EMBL" id="JAFNEN010000445">
    <property type="protein sequence ID" value="KAG8182835.1"/>
    <property type="molecule type" value="Genomic_DNA"/>
</dbReference>
<dbReference type="PANTHER" id="PTHR10961">
    <property type="entry name" value="PEROXISOMAL SARCOSINE OXIDASE"/>
    <property type="match status" value="1"/>
</dbReference>
<keyword evidence="4" id="KW-0274">FAD</keyword>
<organism evidence="7 8">
    <name type="scientific">Oedothorax gibbosus</name>
    <dbReference type="NCBI Taxonomy" id="931172"/>
    <lineage>
        <taxon>Eukaryota</taxon>
        <taxon>Metazoa</taxon>
        <taxon>Ecdysozoa</taxon>
        <taxon>Arthropoda</taxon>
        <taxon>Chelicerata</taxon>
        <taxon>Arachnida</taxon>
        <taxon>Araneae</taxon>
        <taxon>Araneomorphae</taxon>
        <taxon>Entelegynae</taxon>
        <taxon>Araneoidea</taxon>
        <taxon>Linyphiidae</taxon>
        <taxon>Erigoninae</taxon>
        <taxon>Oedothorax</taxon>
    </lineage>
</organism>
<feature type="domain" description="FAD dependent oxidoreductase" evidence="6">
    <location>
        <begin position="13"/>
        <end position="384"/>
    </location>
</feature>
<proteinExistence type="inferred from homology"/>
<evidence type="ECO:0000259" key="6">
    <source>
        <dbReference type="Pfam" id="PF01266"/>
    </source>
</evidence>
<evidence type="ECO:0000256" key="1">
    <source>
        <dbReference type="ARBA" id="ARBA00001974"/>
    </source>
</evidence>
<sequence length="404" mass="45088">MDEQIMGEQFIYDLCIVGAGMFGSAAARHASTDPSIKVCLVGPAEPTTPEERSRRSFFGAHYDEGRITRVLDAVPACQILAKHSIGRLRELEEVSGMSFYNPVGCIFMGGKNSNYMTEIDLAGRAEKVPLVYYHDENELRTKYPYLRMKNDECAILDENGAGYISPRKLVIAQKKVAKSQGCDVIENEVKEIISHSIHEVKTVSKGTIHAKKILIATGAFTGFIHVDDLKPIALERLRRTVALLHISKEEAEKLRSMPSVIRHDERLVGAYILPPIKYPDGEYYIKFGPSGKLKNEEINSLEEMKEWYLLNGNEDLLKTHLKFVTELFPKIKLSNVETMSCACCYSLSGLPYIDKISPTVTVACAGNGKGAKFSDEVGRIAAKLSLTGEWDSEIPKEKFKVIFQ</sequence>
<dbReference type="AlphaFoldDB" id="A0AAV6UEK2"/>
<keyword evidence="3" id="KW-0285">Flavoprotein</keyword>
<comment type="cofactor">
    <cofactor evidence="1">
        <name>FAD</name>
        <dbReference type="ChEBI" id="CHEBI:57692"/>
    </cofactor>
</comment>
<evidence type="ECO:0000256" key="3">
    <source>
        <dbReference type="ARBA" id="ARBA00022630"/>
    </source>
</evidence>
<evidence type="ECO:0000313" key="8">
    <source>
        <dbReference type="Proteomes" id="UP000827092"/>
    </source>
</evidence>
<evidence type="ECO:0000256" key="5">
    <source>
        <dbReference type="ARBA" id="ARBA00023002"/>
    </source>
</evidence>
<name>A0AAV6UEK2_9ARAC</name>
<dbReference type="Gene3D" id="3.30.9.10">
    <property type="entry name" value="D-Amino Acid Oxidase, subunit A, domain 2"/>
    <property type="match status" value="1"/>
</dbReference>
<dbReference type="InterPro" id="IPR036188">
    <property type="entry name" value="FAD/NAD-bd_sf"/>
</dbReference>
<dbReference type="SUPFAM" id="SSF51905">
    <property type="entry name" value="FAD/NAD(P)-binding domain"/>
    <property type="match status" value="1"/>
</dbReference>
<accession>A0AAV6UEK2</accession>
<protein>
    <recommendedName>
        <fullName evidence="6">FAD dependent oxidoreductase domain-containing protein</fullName>
    </recommendedName>
</protein>
<dbReference type="Pfam" id="PF01266">
    <property type="entry name" value="DAO"/>
    <property type="match status" value="1"/>
</dbReference>
<dbReference type="GO" id="GO:0050660">
    <property type="term" value="F:flavin adenine dinucleotide binding"/>
    <property type="evidence" value="ECO:0007669"/>
    <property type="project" value="InterPro"/>
</dbReference>
<evidence type="ECO:0000313" key="7">
    <source>
        <dbReference type="EMBL" id="KAG8182835.1"/>
    </source>
</evidence>
<dbReference type="InterPro" id="IPR006076">
    <property type="entry name" value="FAD-dep_OxRdtase"/>
</dbReference>
<comment type="caution">
    <text evidence="7">The sequence shown here is derived from an EMBL/GenBank/DDBJ whole genome shotgun (WGS) entry which is preliminary data.</text>
</comment>